<feature type="DNA-binding region" description="H-T-H motif" evidence="4">
    <location>
        <begin position="33"/>
        <end position="52"/>
    </location>
</feature>
<reference evidence="6 7" key="1">
    <citation type="submission" date="2016-10" db="EMBL/GenBank/DDBJ databases">
        <authorList>
            <person name="de Groot N.N."/>
        </authorList>
    </citation>
    <scope>NUCLEOTIDE SEQUENCE [LARGE SCALE GENOMIC DNA]</scope>
    <source>
        <strain evidence="6 7">DSM 22788</strain>
    </source>
</reference>
<evidence type="ECO:0000313" key="6">
    <source>
        <dbReference type="EMBL" id="SDQ24983.1"/>
    </source>
</evidence>
<dbReference type="PANTHER" id="PTHR30055">
    <property type="entry name" value="HTH-TYPE TRANSCRIPTIONAL REGULATOR RUTR"/>
    <property type="match status" value="1"/>
</dbReference>
<proteinExistence type="predicted"/>
<keyword evidence="3" id="KW-0804">Transcription</keyword>
<evidence type="ECO:0000256" key="2">
    <source>
        <dbReference type="ARBA" id="ARBA00023125"/>
    </source>
</evidence>
<evidence type="ECO:0000259" key="5">
    <source>
        <dbReference type="PROSITE" id="PS50977"/>
    </source>
</evidence>
<keyword evidence="1" id="KW-0805">Transcription regulation</keyword>
<dbReference type="InterPro" id="IPR001647">
    <property type="entry name" value="HTH_TetR"/>
</dbReference>
<dbReference type="RefSeq" id="WP_074690345.1">
    <property type="nucleotide sequence ID" value="NZ_FNKB01000001.1"/>
</dbReference>
<dbReference type="GO" id="GO:0003700">
    <property type="term" value="F:DNA-binding transcription factor activity"/>
    <property type="evidence" value="ECO:0007669"/>
    <property type="project" value="TreeGrafter"/>
</dbReference>
<evidence type="ECO:0000313" key="7">
    <source>
        <dbReference type="Proteomes" id="UP000182690"/>
    </source>
</evidence>
<dbReference type="Proteomes" id="UP000182690">
    <property type="component" value="Unassembled WGS sequence"/>
</dbReference>
<accession>A0A1H0ZC42</accession>
<dbReference type="STRING" id="1079994.SAMN04488565_1624"/>
<dbReference type="InterPro" id="IPR050109">
    <property type="entry name" value="HTH-type_TetR-like_transc_reg"/>
</dbReference>
<dbReference type="InterPro" id="IPR009057">
    <property type="entry name" value="Homeodomain-like_sf"/>
</dbReference>
<dbReference type="Gene3D" id="1.10.357.10">
    <property type="entry name" value="Tetracycline Repressor, domain 2"/>
    <property type="match status" value="1"/>
</dbReference>
<sequence length="189" mass="20280">MSPSRGRPHASSREMLADAACELFLERGYEATSVSEITRRAGVSRSSFFNYFASKSEMLWYVFDARIAALEAALRASAEDASSALRVFAAGEAPETLALAIAEARTMGVEDELAAGRASRQLRIAAAIERRLQREGRDALQAEVIAAGYAAALVGTVWRWAVLGAGRHRLDELLESALGAADALLAPPR</sequence>
<organism evidence="6 7">
    <name type="scientific">Leucobacter chromiiresistens</name>
    <dbReference type="NCBI Taxonomy" id="1079994"/>
    <lineage>
        <taxon>Bacteria</taxon>
        <taxon>Bacillati</taxon>
        <taxon>Actinomycetota</taxon>
        <taxon>Actinomycetes</taxon>
        <taxon>Micrococcales</taxon>
        <taxon>Microbacteriaceae</taxon>
        <taxon>Leucobacter</taxon>
    </lineage>
</organism>
<dbReference type="SUPFAM" id="SSF46689">
    <property type="entry name" value="Homeodomain-like"/>
    <property type="match status" value="1"/>
</dbReference>
<protein>
    <submittedName>
        <fullName evidence="6">DNA-binding transcriptional regulator, AcrR family</fullName>
    </submittedName>
</protein>
<name>A0A1H0ZC42_9MICO</name>
<evidence type="ECO:0000256" key="3">
    <source>
        <dbReference type="ARBA" id="ARBA00023163"/>
    </source>
</evidence>
<gene>
    <name evidence="6" type="ORF">SAMN04488565_1624</name>
</gene>
<dbReference type="OrthoDB" id="956698at2"/>
<dbReference type="eggNOG" id="COG1309">
    <property type="taxonomic scope" value="Bacteria"/>
</dbReference>
<dbReference type="Pfam" id="PF00440">
    <property type="entry name" value="TetR_N"/>
    <property type="match status" value="1"/>
</dbReference>
<evidence type="ECO:0000256" key="4">
    <source>
        <dbReference type="PROSITE-ProRule" id="PRU00335"/>
    </source>
</evidence>
<dbReference type="PROSITE" id="PS50977">
    <property type="entry name" value="HTH_TETR_2"/>
    <property type="match status" value="1"/>
</dbReference>
<keyword evidence="2 4" id="KW-0238">DNA-binding</keyword>
<dbReference type="EMBL" id="FNKB01000001">
    <property type="protein sequence ID" value="SDQ24983.1"/>
    <property type="molecule type" value="Genomic_DNA"/>
</dbReference>
<evidence type="ECO:0000256" key="1">
    <source>
        <dbReference type="ARBA" id="ARBA00023015"/>
    </source>
</evidence>
<dbReference type="PRINTS" id="PR00455">
    <property type="entry name" value="HTHTETR"/>
</dbReference>
<dbReference type="PANTHER" id="PTHR30055:SF238">
    <property type="entry name" value="MYCOFACTOCIN BIOSYNTHESIS TRANSCRIPTIONAL REGULATOR MFTR-RELATED"/>
    <property type="match status" value="1"/>
</dbReference>
<dbReference type="GO" id="GO:0000976">
    <property type="term" value="F:transcription cis-regulatory region binding"/>
    <property type="evidence" value="ECO:0007669"/>
    <property type="project" value="TreeGrafter"/>
</dbReference>
<feature type="domain" description="HTH tetR-type" evidence="5">
    <location>
        <begin position="10"/>
        <end position="70"/>
    </location>
</feature>
<dbReference type="AlphaFoldDB" id="A0A1H0ZC42"/>